<feature type="transmembrane region" description="Helical" evidence="2">
    <location>
        <begin position="234"/>
        <end position="254"/>
    </location>
</feature>
<evidence type="ECO:0000256" key="2">
    <source>
        <dbReference type="SAM" id="Phobius"/>
    </source>
</evidence>
<feature type="transmembrane region" description="Helical" evidence="2">
    <location>
        <begin position="79"/>
        <end position="100"/>
    </location>
</feature>
<feature type="compositionally biased region" description="Polar residues" evidence="1">
    <location>
        <begin position="405"/>
        <end position="432"/>
    </location>
</feature>
<feature type="region of interest" description="Disordered" evidence="1">
    <location>
        <begin position="400"/>
        <end position="432"/>
    </location>
</feature>
<proteinExistence type="predicted"/>
<evidence type="ECO:0000313" key="3">
    <source>
        <dbReference type="Proteomes" id="UP000694843"/>
    </source>
</evidence>
<feature type="transmembrane region" description="Helical" evidence="2">
    <location>
        <begin position="291"/>
        <end position="314"/>
    </location>
</feature>
<dbReference type="RefSeq" id="XP_018009774.1">
    <property type="nucleotide sequence ID" value="XM_018154285.2"/>
</dbReference>
<reference evidence="4" key="1">
    <citation type="submission" date="2025-08" db="UniProtKB">
        <authorList>
            <consortium name="RefSeq"/>
        </authorList>
    </citation>
    <scope>IDENTIFICATION</scope>
</reference>
<feature type="transmembrane region" description="Helical" evidence="2">
    <location>
        <begin position="320"/>
        <end position="341"/>
    </location>
</feature>
<feature type="region of interest" description="Disordered" evidence="1">
    <location>
        <begin position="151"/>
        <end position="199"/>
    </location>
</feature>
<dbReference type="KEGG" id="hazt:108667278"/>
<evidence type="ECO:0000313" key="4">
    <source>
        <dbReference type="RefSeq" id="XP_018009774.1"/>
    </source>
</evidence>
<accession>A0A8B7N912</accession>
<keyword evidence="3" id="KW-1185">Reference proteome</keyword>
<dbReference type="Proteomes" id="UP000694843">
    <property type="component" value="Unplaced"/>
</dbReference>
<keyword evidence="2" id="KW-0812">Transmembrane</keyword>
<dbReference type="AlphaFoldDB" id="A0A8B7N912"/>
<keyword evidence="2" id="KW-1133">Transmembrane helix</keyword>
<feature type="transmembrane region" description="Helical" evidence="2">
    <location>
        <begin position="260"/>
        <end position="279"/>
    </location>
</feature>
<gene>
    <name evidence="4" type="primary">LOC108667278</name>
</gene>
<evidence type="ECO:0000256" key="1">
    <source>
        <dbReference type="SAM" id="MobiDB-lite"/>
    </source>
</evidence>
<keyword evidence="2" id="KW-0472">Membrane</keyword>
<dbReference type="OrthoDB" id="10535921at2759"/>
<protein>
    <submittedName>
        <fullName evidence="4">Uncharacterized protein LOC108667278</fullName>
    </submittedName>
</protein>
<feature type="compositionally biased region" description="Polar residues" evidence="1">
    <location>
        <begin position="181"/>
        <end position="194"/>
    </location>
</feature>
<sequence length="440" mass="46142">MTSAGPSWSWGPYRSCCSDWRWWKVWTQWPNSSASCQKTGCCRQCWQSSAGFSHASTGAALVTGVLTALPALLMQLSTLLQAGSCGILVVDVVVVFATMYRRHRCCYAPLFSTTPTPRTPTAPHTYSVPHSYNIASFREGLQNIAVSITQSGGTAEDSDGTPLLEIGGGPFDSPRHDPSSAGHSLESTSCSGYGSDSDNSDVDAAVAWYRERLRVTTRGTAIKPPPTPHSARRALALCVAVVLCFALVVGLLLYAPMSTTVITCVALTTLMSFLLLFILSRLPVLVSPTGVAFCLPGAPWVPASVLLLALLLLLQLVPQVAPYLASYFGAALAWYAVFGWWSSVLNKTAASPGPSSNLPATVPSVSSITATATGVSETSVPVSAPDVLLATTPELSALEAATPESCPQNSSVPPATLPQQLAHSSPSHGPLSSCNNLAAC</sequence>
<organism evidence="3 4">
    <name type="scientific">Hyalella azteca</name>
    <name type="common">Amphipod</name>
    <dbReference type="NCBI Taxonomy" id="294128"/>
    <lineage>
        <taxon>Eukaryota</taxon>
        <taxon>Metazoa</taxon>
        <taxon>Ecdysozoa</taxon>
        <taxon>Arthropoda</taxon>
        <taxon>Crustacea</taxon>
        <taxon>Multicrustacea</taxon>
        <taxon>Malacostraca</taxon>
        <taxon>Eumalacostraca</taxon>
        <taxon>Peracarida</taxon>
        <taxon>Amphipoda</taxon>
        <taxon>Senticaudata</taxon>
        <taxon>Talitrida</taxon>
        <taxon>Talitroidea</taxon>
        <taxon>Hyalellidae</taxon>
        <taxon>Hyalella</taxon>
    </lineage>
</organism>
<feature type="transmembrane region" description="Helical" evidence="2">
    <location>
        <begin position="52"/>
        <end position="73"/>
    </location>
</feature>
<name>A0A8B7N912_HYAAZ</name>
<dbReference type="GeneID" id="108667278"/>